<evidence type="ECO:0000256" key="2">
    <source>
        <dbReference type="ARBA" id="ARBA00022475"/>
    </source>
</evidence>
<keyword evidence="2" id="KW-1003">Cell membrane</keyword>
<evidence type="ECO:0000256" key="6">
    <source>
        <dbReference type="SAM" id="Phobius"/>
    </source>
</evidence>
<dbReference type="InterPro" id="IPR027379">
    <property type="entry name" value="CLS_N"/>
</dbReference>
<dbReference type="Proteomes" id="UP000019681">
    <property type="component" value="Unassembled WGS sequence"/>
</dbReference>
<dbReference type="EMBL" id="AZQP01000011">
    <property type="protein sequence ID" value="EYE88918.1"/>
    <property type="molecule type" value="Genomic_DNA"/>
</dbReference>
<reference evidence="8 9" key="1">
    <citation type="journal article" date="2014" name="Genome Announc.">
        <title>Draft Genome Sequence of Fervidicella metallireducens Strain AeBT, an Iron-Reducing Thermoanaerobe from the Great Artesian Basin.</title>
        <authorList>
            <person name="Patel B.K."/>
        </authorList>
    </citation>
    <scope>NUCLEOTIDE SEQUENCE [LARGE SCALE GENOMIC DNA]</scope>
    <source>
        <strain evidence="8 9">AeB</strain>
    </source>
</reference>
<dbReference type="OrthoDB" id="3243324at2"/>
<dbReference type="GO" id="GO:0005886">
    <property type="term" value="C:plasma membrane"/>
    <property type="evidence" value="ECO:0007669"/>
    <property type="project" value="UniProtKB-SubCell"/>
</dbReference>
<keyword evidence="4 6" id="KW-1133">Transmembrane helix</keyword>
<evidence type="ECO:0000256" key="1">
    <source>
        <dbReference type="ARBA" id="ARBA00004651"/>
    </source>
</evidence>
<dbReference type="Pfam" id="PF13396">
    <property type="entry name" value="PLDc_N"/>
    <property type="match status" value="1"/>
</dbReference>
<feature type="transmembrane region" description="Helical" evidence="6">
    <location>
        <begin position="13"/>
        <end position="32"/>
    </location>
</feature>
<evidence type="ECO:0000256" key="5">
    <source>
        <dbReference type="ARBA" id="ARBA00023136"/>
    </source>
</evidence>
<comment type="caution">
    <text evidence="8">The sequence shown here is derived from an EMBL/GenBank/DDBJ whole genome shotgun (WGS) entry which is preliminary data.</text>
</comment>
<evidence type="ECO:0000313" key="8">
    <source>
        <dbReference type="EMBL" id="EYE88918.1"/>
    </source>
</evidence>
<name>A0A017RVW5_9CLOT</name>
<proteinExistence type="predicted"/>
<gene>
    <name evidence="8" type="ORF">Q428_05270</name>
</gene>
<evidence type="ECO:0000259" key="7">
    <source>
        <dbReference type="Pfam" id="PF13396"/>
    </source>
</evidence>
<sequence>MLEGMSNIEILKLFAPVIGMQIILMVFCLIKLRNDRVKWFPKWLWAVLIISTGLLGPIVYLLFGRERD</sequence>
<protein>
    <recommendedName>
        <fullName evidence="7">Cardiolipin synthase N-terminal domain-containing protein</fullName>
    </recommendedName>
</protein>
<feature type="transmembrane region" description="Helical" evidence="6">
    <location>
        <begin position="44"/>
        <end position="63"/>
    </location>
</feature>
<keyword evidence="9" id="KW-1185">Reference proteome</keyword>
<keyword evidence="3 6" id="KW-0812">Transmembrane</keyword>
<dbReference type="STRING" id="1403537.Q428_05270"/>
<dbReference type="RefSeq" id="WP_035378792.1">
    <property type="nucleotide sequence ID" value="NZ_AZQP01000011.1"/>
</dbReference>
<evidence type="ECO:0000256" key="4">
    <source>
        <dbReference type="ARBA" id="ARBA00022989"/>
    </source>
</evidence>
<evidence type="ECO:0000256" key="3">
    <source>
        <dbReference type="ARBA" id="ARBA00022692"/>
    </source>
</evidence>
<accession>A0A017RVW5</accession>
<comment type="subcellular location">
    <subcellularLocation>
        <location evidence="1">Cell membrane</location>
        <topology evidence="1">Multi-pass membrane protein</topology>
    </subcellularLocation>
</comment>
<feature type="domain" description="Cardiolipin synthase N-terminal" evidence="7">
    <location>
        <begin position="23"/>
        <end position="65"/>
    </location>
</feature>
<keyword evidence="5 6" id="KW-0472">Membrane</keyword>
<dbReference type="AlphaFoldDB" id="A0A017RVW5"/>
<evidence type="ECO:0000313" key="9">
    <source>
        <dbReference type="Proteomes" id="UP000019681"/>
    </source>
</evidence>
<organism evidence="8 9">
    <name type="scientific">Fervidicella metallireducens AeB</name>
    <dbReference type="NCBI Taxonomy" id="1403537"/>
    <lineage>
        <taxon>Bacteria</taxon>
        <taxon>Bacillati</taxon>
        <taxon>Bacillota</taxon>
        <taxon>Clostridia</taxon>
        <taxon>Eubacteriales</taxon>
        <taxon>Clostridiaceae</taxon>
        <taxon>Fervidicella</taxon>
    </lineage>
</organism>